<keyword evidence="2" id="KW-0479">Metal-binding</keyword>
<feature type="binding site" evidence="2">
    <location>
        <position position="124"/>
    </location>
    <ligand>
        <name>Fe cation</name>
        <dbReference type="ChEBI" id="CHEBI:24875"/>
    </ligand>
</feature>
<dbReference type="GO" id="GO:0046872">
    <property type="term" value="F:metal ion binding"/>
    <property type="evidence" value="ECO:0007669"/>
    <property type="project" value="UniProtKB-KW"/>
</dbReference>
<protein>
    <recommendedName>
        <fullName evidence="9">Pirin family protein</fullName>
    </recommendedName>
</protein>
<evidence type="ECO:0000313" key="8">
    <source>
        <dbReference type="Proteomes" id="UP000612899"/>
    </source>
</evidence>
<feature type="compositionally biased region" description="Low complexity" evidence="4">
    <location>
        <begin position="301"/>
        <end position="311"/>
    </location>
</feature>
<evidence type="ECO:0000256" key="4">
    <source>
        <dbReference type="SAM" id="MobiDB-lite"/>
    </source>
</evidence>
<dbReference type="Gene3D" id="2.60.120.10">
    <property type="entry name" value="Jelly Rolls"/>
    <property type="match status" value="2"/>
</dbReference>
<dbReference type="Pfam" id="PF05726">
    <property type="entry name" value="Pirin_C"/>
    <property type="match status" value="1"/>
</dbReference>
<feature type="binding site" evidence="2">
    <location>
        <position position="78"/>
    </location>
    <ligand>
        <name>Fe cation</name>
        <dbReference type="ChEBI" id="CHEBI:24875"/>
    </ligand>
</feature>
<proteinExistence type="inferred from homology"/>
<evidence type="ECO:0000259" key="5">
    <source>
        <dbReference type="Pfam" id="PF02678"/>
    </source>
</evidence>
<evidence type="ECO:0000256" key="3">
    <source>
        <dbReference type="RuleBase" id="RU003457"/>
    </source>
</evidence>
<feature type="domain" description="Pirin N-terminal" evidence="5">
    <location>
        <begin position="42"/>
        <end position="141"/>
    </location>
</feature>
<reference evidence="7" key="1">
    <citation type="submission" date="2021-01" db="EMBL/GenBank/DDBJ databases">
        <title>Whole genome shotgun sequence of Rhizocola hellebori NBRC 109834.</title>
        <authorList>
            <person name="Komaki H."/>
            <person name="Tamura T."/>
        </authorList>
    </citation>
    <scope>NUCLEOTIDE SEQUENCE</scope>
    <source>
        <strain evidence="7">NBRC 109834</strain>
    </source>
</reference>
<dbReference type="InterPro" id="IPR012093">
    <property type="entry name" value="Pirin"/>
</dbReference>
<gene>
    <name evidence="7" type="ORF">Rhe02_28810</name>
</gene>
<evidence type="ECO:0008006" key="9">
    <source>
        <dbReference type="Google" id="ProtNLM"/>
    </source>
</evidence>
<evidence type="ECO:0000256" key="1">
    <source>
        <dbReference type="ARBA" id="ARBA00008416"/>
    </source>
</evidence>
<dbReference type="InterPro" id="IPR008778">
    <property type="entry name" value="Pirin_C_dom"/>
</dbReference>
<dbReference type="RefSeq" id="WP_203908692.1">
    <property type="nucleotide sequence ID" value="NZ_BONY01000015.1"/>
</dbReference>
<dbReference type="InterPro" id="IPR003829">
    <property type="entry name" value="Pirin_N_dom"/>
</dbReference>
<dbReference type="EMBL" id="BONY01000015">
    <property type="protein sequence ID" value="GIH04814.1"/>
    <property type="molecule type" value="Genomic_DNA"/>
</dbReference>
<dbReference type="Proteomes" id="UP000612899">
    <property type="component" value="Unassembled WGS sequence"/>
</dbReference>
<dbReference type="PANTHER" id="PTHR13903:SF8">
    <property type="entry name" value="PIRIN"/>
    <property type="match status" value="1"/>
</dbReference>
<evidence type="ECO:0000259" key="6">
    <source>
        <dbReference type="Pfam" id="PF05726"/>
    </source>
</evidence>
<dbReference type="Pfam" id="PF02678">
    <property type="entry name" value="Pirin"/>
    <property type="match status" value="1"/>
</dbReference>
<dbReference type="SUPFAM" id="SSF51182">
    <property type="entry name" value="RmlC-like cupins"/>
    <property type="match status" value="1"/>
</dbReference>
<keyword evidence="2" id="KW-0408">Iron</keyword>
<dbReference type="PANTHER" id="PTHR13903">
    <property type="entry name" value="PIRIN-RELATED"/>
    <property type="match status" value="1"/>
</dbReference>
<dbReference type="AlphaFoldDB" id="A0A8J3Q6F9"/>
<feature type="binding site" evidence="2">
    <location>
        <position position="80"/>
    </location>
    <ligand>
        <name>Fe cation</name>
        <dbReference type="ChEBI" id="CHEBI:24875"/>
    </ligand>
</feature>
<accession>A0A8J3Q6F9</accession>
<dbReference type="InterPro" id="IPR011051">
    <property type="entry name" value="RmlC_Cupin_sf"/>
</dbReference>
<evidence type="ECO:0000256" key="2">
    <source>
        <dbReference type="PIRSR" id="PIRSR006232-1"/>
    </source>
</evidence>
<sequence>MSNLEANPQESLCAAKATDGPANELLYAREVVIGTRDGTAVLRTLPNKERRMIGAWCFIDHYGPTDITGKPGMSVAPHPHSGLQTVSWLVAGEVLHHDSLGNEQLIVPGQLNLMTSGHGISHAEQSPAQRSAILHGVQLWVALPASDREVGAHFEHHAELPSGTYDGLTITVLMGQLGELASPAKAYTPIVGAQLSAPAGTTATVPLDPEFEHGLLDLDDGKVLEYLGSGRDRLELTAERDSRWLLLGGVPFPEEIVMWWNFVGRSHDDIVQMREEWATGDRFGTVTGFDGAPLPAPPMPATTLVPRGRTR</sequence>
<feature type="binding site" evidence="2">
    <location>
        <position position="122"/>
    </location>
    <ligand>
        <name>Fe cation</name>
        <dbReference type="ChEBI" id="CHEBI:24875"/>
    </ligand>
</feature>
<comment type="cofactor">
    <cofactor evidence="2">
        <name>Fe cation</name>
        <dbReference type="ChEBI" id="CHEBI:24875"/>
    </cofactor>
    <text evidence="2">Binds 1 Fe cation per subunit.</text>
</comment>
<dbReference type="PIRSF" id="PIRSF006232">
    <property type="entry name" value="Pirin"/>
    <property type="match status" value="1"/>
</dbReference>
<evidence type="ECO:0000313" key="7">
    <source>
        <dbReference type="EMBL" id="GIH04814.1"/>
    </source>
</evidence>
<name>A0A8J3Q6F9_9ACTN</name>
<feature type="domain" description="Pirin C-terminal" evidence="6">
    <location>
        <begin position="225"/>
        <end position="282"/>
    </location>
</feature>
<comment type="similarity">
    <text evidence="1 3">Belongs to the pirin family.</text>
</comment>
<feature type="region of interest" description="Disordered" evidence="4">
    <location>
        <begin position="290"/>
        <end position="311"/>
    </location>
</feature>
<keyword evidence="8" id="KW-1185">Reference proteome</keyword>
<dbReference type="InterPro" id="IPR014710">
    <property type="entry name" value="RmlC-like_jellyroll"/>
</dbReference>
<organism evidence="7 8">
    <name type="scientific">Rhizocola hellebori</name>
    <dbReference type="NCBI Taxonomy" id="1392758"/>
    <lineage>
        <taxon>Bacteria</taxon>
        <taxon>Bacillati</taxon>
        <taxon>Actinomycetota</taxon>
        <taxon>Actinomycetes</taxon>
        <taxon>Micromonosporales</taxon>
        <taxon>Micromonosporaceae</taxon>
        <taxon>Rhizocola</taxon>
    </lineage>
</organism>
<comment type="caution">
    <text evidence="7">The sequence shown here is derived from an EMBL/GenBank/DDBJ whole genome shotgun (WGS) entry which is preliminary data.</text>
</comment>